<dbReference type="RefSeq" id="WP_115831873.1">
    <property type="nucleotide sequence ID" value="NZ_QNUL01000012.1"/>
</dbReference>
<dbReference type="GO" id="GO:0016787">
    <property type="term" value="F:hydrolase activity"/>
    <property type="evidence" value="ECO:0007669"/>
    <property type="project" value="UniProtKB-KW"/>
</dbReference>
<feature type="chain" id="PRO_5017796514" evidence="2">
    <location>
        <begin position="20"/>
        <end position="279"/>
    </location>
</feature>
<reference evidence="3 4" key="1">
    <citation type="submission" date="2018-07" db="EMBL/GenBank/DDBJ databases">
        <title>Dyadobacter roseus sp. nov., isolated from rose rhizosphere soil.</title>
        <authorList>
            <person name="Chen L."/>
        </authorList>
    </citation>
    <scope>NUCLEOTIDE SEQUENCE [LARGE SCALE GENOMIC DNA]</scope>
    <source>
        <strain evidence="3 4">RS19</strain>
    </source>
</reference>
<proteinExistence type="predicted"/>
<sequence length="279" mass="30299">MKKVLLAIALLVSSGSLFAQTKSASEPNIQLIRNATLVIEYAGKKILIDPMLSAKGAFQSFAGIQKNPTVDLKMPVSEVIGGVDLVMVTHSHVDHFDSTASNALDKSVHLINQPSDKDFFNKEGFTKAAVLDKEMVWNGISIHRVDGEHGSGKVLEMMGKTSGFVLMAKNQPTIYIVGDAIWTENINKNIKRFKPDYIVVNSGGAFIPGFESTPILMDDEATMQLVGQSGKAKVIAVHMNALDHCRTTRAKLSQKAAELNIGKEKLLIPQDGDVIKLSI</sequence>
<evidence type="ECO:0000313" key="4">
    <source>
        <dbReference type="Proteomes" id="UP000256373"/>
    </source>
</evidence>
<feature type="signal peptide" evidence="2">
    <location>
        <begin position="1"/>
        <end position="19"/>
    </location>
</feature>
<dbReference type="Pfam" id="PF13483">
    <property type="entry name" value="Lactamase_B_3"/>
    <property type="match status" value="1"/>
</dbReference>
<organism evidence="3 4">
    <name type="scientific">Dyadobacter luteus</name>
    <dbReference type="NCBI Taxonomy" id="2259619"/>
    <lineage>
        <taxon>Bacteria</taxon>
        <taxon>Pseudomonadati</taxon>
        <taxon>Bacteroidota</taxon>
        <taxon>Cytophagia</taxon>
        <taxon>Cytophagales</taxon>
        <taxon>Spirosomataceae</taxon>
        <taxon>Dyadobacter</taxon>
    </lineage>
</organism>
<dbReference type="EMBL" id="QNUL01000012">
    <property type="protein sequence ID" value="REA60128.1"/>
    <property type="molecule type" value="Genomic_DNA"/>
</dbReference>
<dbReference type="PANTHER" id="PTHR43546">
    <property type="entry name" value="UPF0173 METAL-DEPENDENT HYDROLASE MJ1163-RELATED"/>
    <property type="match status" value="1"/>
</dbReference>
<keyword evidence="1 3" id="KW-0378">Hydrolase</keyword>
<gene>
    <name evidence="3" type="ORF">DSL64_15750</name>
</gene>
<accession>A0A3D8Y9N9</accession>
<dbReference type="Gene3D" id="3.60.15.10">
    <property type="entry name" value="Ribonuclease Z/Hydroxyacylglutathione hydrolase-like"/>
    <property type="match status" value="1"/>
</dbReference>
<dbReference type="AlphaFoldDB" id="A0A3D8Y9N9"/>
<protein>
    <submittedName>
        <fullName evidence="3">MBL fold metallo-hydrolase</fullName>
    </submittedName>
</protein>
<dbReference type="Proteomes" id="UP000256373">
    <property type="component" value="Unassembled WGS sequence"/>
</dbReference>
<evidence type="ECO:0000313" key="3">
    <source>
        <dbReference type="EMBL" id="REA60128.1"/>
    </source>
</evidence>
<name>A0A3D8Y9N9_9BACT</name>
<dbReference type="InterPro" id="IPR036866">
    <property type="entry name" value="RibonucZ/Hydroxyglut_hydro"/>
</dbReference>
<keyword evidence="4" id="KW-1185">Reference proteome</keyword>
<evidence type="ECO:0000256" key="2">
    <source>
        <dbReference type="SAM" id="SignalP"/>
    </source>
</evidence>
<keyword evidence="2" id="KW-0732">Signal</keyword>
<dbReference type="SUPFAM" id="SSF56281">
    <property type="entry name" value="Metallo-hydrolase/oxidoreductase"/>
    <property type="match status" value="1"/>
</dbReference>
<evidence type="ECO:0000256" key="1">
    <source>
        <dbReference type="ARBA" id="ARBA00022801"/>
    </source>
</evidence>
<dbReference type="OrthoDB" id="9805728at2"/>
<dbReference type="PANTHER" id="PTHR43546:SF9">
    <property type="entry name" value="L-ASCORBATE-6-PHOSPHATE LACTONASE ULAG-RELATED"/>
    <property type="match status" value="1"/>
</dbReference>
<dbReference type="InterPro" id="IPR050114">
    <property type="entry name" value="UPF0173_UPF0282_UlaG_hydrolase"/>
</dbReference>
<comment type="caution">
    <text evidence="3">The sequence shown here is derived from an EMBL/GenBank/DDBJ whole genome shotgun (WGS) entry which is preliminary data.</text>
</comment>